<dbReference type="EMBL" id="JTJJ01000096">
    <property type="protein sequence ID" value="KHJ66090.1"/>
    <property type="molecule type" value="Genomic_DNA"/>
</dbReference>
<evidence type="ECO:0000259" key="1">
    <source>
        <dbReference type="Pfam" id="PF01261"/>
    </source>
</evidence>
<name>A0A0B1R4S1_9GAMM</name>
<comment type="caution">
    <text evidence="2">The sequence shown here is derived from an EMBL/GenBank/DDBJ whole genome shotgun (WGS) entry which is preliminary data.</text>
</comment>
<dbReference type="SUPFAM" id="SSF51658">
    <property type="entry name" value="Xylose isomerase-like"/>
    <property type="match status" value="1"/>
</dbReference>
<dbReference type="Gene3D" id="3.20.20.150">
    <property type="entry name" value="Divalent-metal-dependent TIM barrel enzymes"/>
    <property type="match status" value="1"/>
</dbReference>
<dbReference type="PANTHER" id="PTHR12110:SF21">
    <property type="entry name" value="XYLOSE ISOMERASE-LIKE TIM BARREL DOMAIN-CONTAINING PROTEIN"/>
    <property type="match status" value="1"/>
</dbReference>
<dbReference type="InterPro" id="IPR050312">
    <property type="entry name" value="IolE/XylAMocC-like"/>
</dbReference>
<accession>A0A0B1R4S1</accession>
<dbReference type="InterPro" id="IPR036237">
    <property type="entry name" value="Xyl_isomerase-like_sf"/>
</dbReference>
<protein>
    <recommendedName>
        <fullName evidence="1">Xylose isomerase-like TIM barrel domain-containing protein</fullName>
    </recommendedName>
</protein>
<reference evidence="2 3" key="1">
    <citation type="submission" date="2014-11" db="EMBL/GenBank/DDBJ databases">
        <title>Genome sequencing of Pantoea rodasii ND03.</title>
        <authorList>
            <person name="Muhamad Yunos N.Y."/>
            <person name="Chan K.-G."/>
        </authorList>
    </citation>
    <scope>NUCLEOTIDE SEQUENCE [LARGE SCALE GENOMIC DNA]</scope>
    <source>
        <strain evidence="2 3">ND03</strain>
    </source>
</reference>
<evidence type="ECO:0000313" key="2">
    <source>
        <dbReference type="EMBL" id="KHJ66090.1"/>
    </source>
</evidence>
<sequence>MKLSFCTDSLGHLPFEQMLDKLLELGVYGVELTTGGWSSAPHLRTEELLANATQRRHLLQALESRGMSIAALNVSGNPLDPGELGSKHKRDTDNALALAGELGVKKIVMMSGLPPASPNDTIPNWITYTVSWPPTLKNCLDYQWNEVAIPYWQGLVAQAKESGVEKFALENFSSMLVWNPETLFRLRDAVGDSVGLNLDPSHLLWMGADPIAAARALGPAIHHCHGKDVRLERGLVSVNGLLETKPVEDVANRAWNYVAVGCGQDLQWWKEFFSVVRMMGYNDWVSLEMEDLTMSVEAGVTSSIAALKQTISQ</sequence>
<proteinExistence type="predicted"/>
<dbReference type="InterPro" id="IPR013022">
    <property type="entry name" value="Xyl_isomerase-like_TIM-brl"/>
</dbReference>
<dbReference type="PANTHER" id="PTHR12110">
    <property type="entry name" value="HYDROXYPYRUVATE ISOMERASE"/>
    <property type="match status" value="1"/>
</dbReference>
<evidence type="ECO:0000313" key="3">
    <source>
        <dbReference type="Proteomes" id="UP000030853"/>
    </source>
</evidence>
<dbReference type="Pfam" id="PF01261">
    <property type="entry name" value="AP_endonuc_2"/>
    <property type="match status" value="1"/>
</dbReference>
<dbReference type="Proteomes" id="UP000030853">
    <property type="component" value="Unassembled WGS sequence"/>
</dbReference>
<gene>
    <name evidence="2" type="ORF">QU24_21105</name>
</gene>
<dbReference type="AlphaFoldDB" id="A0A0B1R4S1"/>
<dbReference type="RefSeq" id="WP_039335241.1">
    <property type="nucleotide sequence ID" value="NZ_JTJJ01000096.1"/>
</dbReference>
<organism evidence="2 3">
    <name type="scientific">Pantoea rodasii</name>
    <dbReference type="NCBI Taxonomy" id="1076549"/>
    <lineage>
        <taxon>Bacteria</taxon>
        <taxon>Pseudomonadati</taxon>
        <taxon>Pseudomonadota</taxon>
        <taxon>Gammaproteobacteria</taxon>
        <taxon>Enterobacterales</taxon>
        <taxon>Erwiniaceae</taxon>
        <taxon>Pantoea</taxon>
    </lineage>
</organism>
<feature type="domain" description="Xylose isomerase-like TIM barrel" evidence="1">
    <location>
        <begin position="20"/>
        <end position="308"/>
    </location>
</feature>